<gene>
    <name evidence="1" type="ORF">CLO192961_LOCUS296221</name>
</gene>
<evidence type="ECO:0000313" key="2">
    <source>
        <dbReference type="Proteomes" id="UP000766486"/>
    </source>
</evidence>
<organism evidence="1 2">
    <name type="scientific">Bionectria ochroleuca</name>
    <name type="common">Gliocladium roseum</name>
    <dbReference type="NCBI Taxonomy" id="29856"/>
    <lineage>
        <taxon>Eukaryota</taxon>
        <taxon>Fungi</taxon>
        <taxon>Dikarya</taxon>
        <taxon>Ascomycota</taxon>
        <taxon>Pezizomycotina</taxon>
        <taxon>Sordariomycetes</taxon>
        <taxon>Hypocreomycetidae</taxon>
        <taxon>Hypocreales</taxon>
        <taxon>Bionectriaceae</taxon>
        <taxon>Clonostachys</taxon>
    </lineage>
</organism>
<dbReference type="Proteomes" id="UP000766486">
    <property type="component" value="Unassembled WGS sequence"/>
</dbReference>
<accession>A0ABY6UIP2</accession>
<keyword evidence="2" id="KW-1185">Reference proteome</keyword>
<sequence>MTPLHNVTEDHISEEWWDTFAYKRGQFESLVPLWDRTGCSDGYRHVQLALKYSRLSANSGECRARLERLLTPFASWPRFPITVQDAVHPYLQAVPKVVQGRFIFKSTWTFDMEDGTILSPEIMGMNVPICNHLSFGRTRRLPDAVTNAIDVALENHGVTVHGCCESCPTDFTVQFRSAFEAEVTAWKDFGGEVSPLSDTWQANIFGAEDIKLGNQQRGRVRSLFEKASN</sequence>
<evidence type="ECO:0000313" key="1">
    <source>
        <dbReference type="EMBL" id="VUC30873.1"/>
    </source>
</evidence>
<comment type="caution">
    <text evidence="1">The sequence shown here is derived from an EMBL/GenBank/DDBJ whole genome shotgun (WGS) entry which is preliminary data.</text>
</comment>
<reference evidence="1 2" key="1">
    <citation type="submission" date="2019-06" db="EMBL/GenBank/DDBJ databases">
        <authorList>
            <person name="Broberg M."/>
        </authorList>
    </citation>
    <scope>NUCLEOTIDE SEQUENCE [LARGE SCALE GENOMIC DNA]</scope>
</reference>
<proteinExistence type="predicted"/>
<name>A0ABY6UIP2_BIOOC</name>
<protein>
    <submittedName>
        <fullName evidence="1">Uncharacterized protein</fullName>
    </submittedName>
</protein>
<dbReference type="EMBL" id="CABFNS010000826">
    <property type="protein sequence ID" value="VUC30873.1"/>
    <property type="molecule type" value="Genomic_DNA"/>
</dbReference>